<proteinExistence type="predicted"/>
<organism evidence="4 5">
    <name type="scientific">Colletotrichum gloeosporioides (strain Cg-14)</name>
    <name type="common">Anthracnose fungus</name>
    <name type="synonym">Glomerella cingulata</name>
    <dbReference type="NCBI Taxonomy" id="1237896"/>
    <lineage>
        <taxon>Eukaryota</taxon>
        <taxon>Fungi</taxon>
        <taxon>Dikarya</taxon>
        <taxon>Ascomycota</taxon>
        <taxon>Pezizomycotina</taxon>
        <taxon>Sordariomycetes</taxon>
        <taxon>Hypocreomycetidae</taxon>
        <taxon>Glomerellales</taxon>
        <taxon>Glomerellaceae</taxon>
        <taxon>Colletotrichum</taxon>
        <taxon>Colletotrichum gloeosporioides species complex</taxon>
    </lineage>
</organism>
<feature type="repeat" description="ANK" evidence="2">
    <location>
        <begin position="745"/>
        <end position="780"/>
    </location>
</feature>
<reference evidence="5" key="1">
    <citation type="journal article" date="2013" name="Mol. Plant Microbe Interact.">
        <title>Global aspects of pacC regulation of pathogenicity genes in Colletotrichum gloeosporioides as revealed by transcriptome analysis.</title>
        <authorList>
            <person name="Alkan N."/>
            <person name="Meng X."/>
            <person name="Friedlander G."/>
            <person name="Reuveni E."/>
            <person name="Sukno S."/>
            <person name="Sherman A."/>
            <person name="Thon M."/>
            <person name="Fluhr R."/>
            <person name="Prusky D."/>
        </authorList>
    </citation>
    <scope>NUCLEOTIDE SEQUENCE [LARGE SCALE GENOMIC DNA]</scope>
    <source>
        <strain evidence="5">Cg-14</strain>
    </source>
</reference>
<dbReference type="Proteomes" id="UP000015530">
    <property type="component" value="Unassembled WGS sequence"/>
</dbReference>
<evidence type="ECO:0000313" key="5">
    <source>
        <dbReference type="Proteomes" id="UP000015530"/>
    </source>
</evidence>
<dbReference type="AlphaFoldDB" id="T0KQT0"/>
<dbReference type="Gene3D" id="3.40.50.300">
    <property type="entry name" value="P-loop containing nucleotide triphosphate hydrolases"/>
    <property type="match status" value="1"/>
</dbReference>
<feature type="repeat" description="ANK" evidence="2">
    <location>
        <begin position="605"/>
        <end position="637"/>
    </location>
</feature>
<evidence type="ECO:0000256" key="1">
    <source>
        <dbReference type="ARBA" id="ARBA00022737"/>
    </source>
</evidence>
<protein>
    <submittedName>
        <fullName evidence="4">Pfs domain-containing protein</fullName>
    </submittedName>
</protein>
<dbReference type="Pfam" id="PF12796">
    <property type="entry name" value="Ank_2"/>
    <property type="match status" value="2"/>
</dbReference>
<evidence type="ECO:0000313" key="4">
    <source>
        <dbReference type="EMBL" id="EQB54983.1"/>
    </source>
</evidence>
<name>T0KQT0_COLGC</name>
<dbReference type="PROSITE" id="PS50088">
    <property type="entry name" value="ANK_REPEAT"/>
    <property type="match status" value="2"/>
</dbReference>
<dbReference type="InterPro" id="IPR056884">
    <property type="entry name" value="NPHP3-like_N"/>
</dbReference>
<dbReference type="Gene3D" id="1.25.40.20">
    <property type="entry name" value="Ankyrin repeat-containing domain"/>
    <property type="match status" value="2"/>
</dbReference>
<keyword evidence="1" id="KW-0677">Repeat</keyword>
<evidence type="ECO:0000259" key="3">
    <source>
        <dbReference type="Pfam" id="PF24883"/>
    </source>
</evidence>
<accession>T0KQT0</accession>
<dbReference type="SUPFAM" id="SSF52540">
    <property type="entry name" value="P-loop containing nucleoside triphosphate hydrolases"/>
    <property type="match status" value="1"/>
</dbReference>
<dbReference type="HOGENOM" id="CLU_000288_34_23_1"/>
<dbReference type="SMART" id="SM00248">
    <property type="entry name" value="ANK"/>
    <property type="match status" value="7"/>
</dbReference>
<dbReference type="InterPro" id="IPR027417">
    <property type="entry name" value="P-loop_NTPase"/>
</dbReference>
<dbReference type="SUPFAM" id="SSF48403">
    <property type="entry name" value="Ankyrin repeat"/>
    <property type="match status" value="1"/>
</dbReference>
<gene>
    <name evidence="4" type="ORF">CGLO_05133</name>
</gene>
<dbReference type="PRINTS" id="PR01415">
    <property type="entry name" value="ANKYRIN"/>
</dbReference>
<dbReference type="InterPro" id="IPR002110">
    <property type="entry name" value="Ankyrin_rpt"/>
</dbReference>
<dbReference type="PANTHER" id="PTHR10039">
    <property type="entry name" value="AMELOGENIN"/>
    <property type="match status" value="1"/>
</dbReference>
<dbReference type="OrthoDB" id="5418336at2759"/>
<feature type="domain" description="Nephrocystin 3-like N-terminal" evidence="3">
    <location>
        <begin position="66"/>
        <end position="241"/>
    </location>
</feature>
<sequence>MHPPSITFGDVNIWPGATGVVGVNQFGSGGENPETKLKSCMEAFYVTDPRVDRSELINFKGERTDGTCEWIRDDETYKAWLANKCSQLLWISGGPGRGKTILSVFLTVELEIHFRHDPTKVLFYFCKHGSEMHSTAVSILRTLLHQIFEQQLDLAQHALRRMGTADRARYTLSCPATLWQIFLDVLADPNLGPLVFLLDGLDDCKEDSTRWLVRNLRTIFEPSGRVLHPTPNTFKIIVVSREIVGLLGFVRLDLESKAHAIASDVHQVIEAKVRTHPAYSSFDKTFWDDVVSTIQQRCDGTFLWAGLVLNEIVEMNRKLEIEQVLIDVPEGLDAIYARMLSKIPPRWRRQVARLLHWVTMATMPLSITQLEEAWNAGRGEEDVEHRNLQDLVEMSGSLLKVRKFEEVPGIPWDTWETLSLIHSSVGDYILRLDLHDDPVLKDFRLDAKKVHFEIVEKCLNSVNELDLAREGDYIRGEIEKFGNFETTLGNSDLPLMRFQHNYKNWISYAVHAWADHARSCGETASELLNSNAHFFREQSAIRDLWWYLFTHPCAMPSPGNINGGVDKDPGLLHVLSALGLTSMIPALLKRMQHHDKDCVNRMSERGYTPLHYAAFFGHEDTVRLLLDNRARVTEGYQVKVSALQAAFHKQHYRIAKILLERVCNNANKSCLHDRERLSSPLLEDLLFQASGGNDVRFLKLLYDNFMGINPLKSDVVIYASMHASLPVFEFLLNQGFDVGSKHEKTGLPCLHLAAGRSGSDAVGIVEALLKHGAQVNERDSTGSTALDMAIIRRTMTIPILLAHGADVHAAIDAHLPIFVALRYINFQAAELLLDASKDTADTLFIHQMSFVLLNRCVALSDPGHIESGLSHQDVITGLYDSAVQKRLVEKLLRKGADIHFEVHGSMFLDCFHEPLWAHQLDYVQLLMQHGAHCKLAKNTERLQVLLAQRFRDGVSADDWDSKMIPLFEEREKARRNAA</sequence>
<dbReference type="OMA" id="ANDIERF"/>
<dbReference type="EMBL" id="AMYD01001027">
    <property type="protein sequence ID" value="EQB54983.1"/>
    <property type="molecule type" value="Genomic_DNA"/>
</dbReference>
<dbReference type="InterPro" id="IPR036770">
    <property type="entry name" value="Ankyrin_rpt-contain_sf"/>
</dbReference>
<keyword evidence="2" id="KW-0040">ANK repeat</keyword>
<dbReference type="PROSITE" id="PS50297">
    <property type="entry name" value="ANK_REP_REGION"/>
    <property type="match status" value="2"/>
</dbReference>
<evidence type="ECO:0000256" key="2">
    <source>
        <dbReference type="PROSITE-ProRule" id="PRU00023"/>
    </source>
</evidence>
<comment type="caution">
    <text evidence="4">The sequence shown here is derived from an EMBL/GenBank/DDBJ whole genome shotgun (WGS) entry which is preliminary data.</text>
</comment>
<dbReference type="Pfam" id="PF24883">
    <property type="entry name" value="NPHP3_N"/>
    <property type="match status" value="1"/>
</dbReference>